<dbReference type="SUPFAM" id="SSF89392">
    <property type="entry name" value="Prokaryotic lipoproteins and lipoprotein localization factors"/>
    <property type="match status" value="1"/>
</dbReference>
<reference evidence="3 4" key="1">
    <citation type="submission" date="2018-08" db="EMBL/GenBank/DDBJ databases">
        <title>Meiothermus roseus NBRC 110900 genome sequencing project.</title>
        <authorList>
            <person name="Da Costa M.S."/>
            <person name="Albuquerque L."/>
            <person name="Raposo P."/>
            <person name="Froufe H.J.C."/>
            <person name="Barroso C.S."/>
            <person name="Egas C."/>
        </authorList>
    </citation>
    <scope>NUCLEOTIDE SEQUENCE [LARGE SCALE GENOMIC DNA]</scope>
    <source>
        <strain evidence="3 4">NBRC 110900</strain>
    </source>
</reference>
<feature type="transmembrane region" description="Helical" evidence="1">
    <location>
        <begin position="21"/>
        <end position="38"/>
    </location>
</feature>
<keyword evidence="1" id="KW-1133">Transmembrane helix</keyword>
<dbReference type="Gene3D" id="2.50.20.10">
    <property type="entry name" value="Lipoprotein localisation LolA/LolB/LppX"/>
    <property type="match status" value="1"/>
</dbReference>
<keyword evidence="1" id="KW-0472">Membrane</keyword>
<dbReference type="AlphaFoldDB" id="A0A399EBF6"/>
<evidence type="ECO:0000313" key="4">
    <source>
        <dbReference type="Proteomes" id="UP000265341"/>
    </source>
</evidence>
<organism evidence="3 4">
    <name type="scientific">Calidithermus roseus</name>
    <dbReference type="NCBI Taxonomy" id="1644118"/>
    <lineage>
        <taxon>Bacteria</taxon>
        <taxon>Thermotogati</taxon>
        <taxon>Deinococcota</taxon>
        <taxon>Deinococci</taxon>
        <taxon>Thermales</taxon>
        <taxon>Thermaceae</taxon>
        <taxon>Calidithermus</taxon>
    </lineage>
</organism>
<protein>
    <submittedName>
        <fullName evidence="3">Outer membrane lipoprotein-sorting protein</fullName>
    </submittedName>
</protein>
<sequence length="237" mass="26254">MNTPNAQRQTPKYVDSQRLKAIRALLGVLFVALSWVGAQSPAEITKQVQANLEKAPWEATVSGKAQLPDGSSQDLEFRLQVLPGKEQLARVEFRKPGSLEGNFVVISDKEVWNYLFLTNQLIIQPRARANIQGLGVNLTSLGDFDQISEQVSLKLLGEEKTPEGAAWKLAGVPKDKTQSYASMEIVVLKADPRPLSLVLKDSSGKTLAELNFKNFKRVNLTARQLKKYPADAEVVRK</sequence>
<keyword evidence="3" id="KW-0449">Lipoprotein</keyword>
<name>A0A399EBF6_9DEIN</name>
<evidence type="ECO:0000256" key="1">
    <source>
        <dbReference type="SAM" id="Phobius"/>
    </source>
</evidence>
<accession>A0A399EBF6</accession>
<proteinExistence type="predicted"/>
<dbReference type="EMBL" id="QWLA01000124">
    <property type="protein sequence ID" value="RIH81984.1"/>
    <property type="molecule type" value="Genomic_DNA"/>
</dbReference>
<comment type="caution">
    <text evidence="3">The sequence shown here is derived from an EMBL/GenBank/DDBJ whole genome shotgun (WGS) entry which is preliminary data.</text>
</comment>
<dbReference type="CDD" id="cd16324">
    <property type="entry name" value="LolA_fold-like"/>
    <property type="match status" value="1"/>
</dbReference>
<dbReference type="InterPro" id="IPR029046">
    <property type="entry name" value="LolA/LolB/LppX"/>
</dbReference>
<evidence type="ECO:0000313" key="3">
    <source>
        <dbReference type="EMBL" id="RIH81984.1"/>
    </source>
</evidence>
<dbReference type="RefSeq" id="WP_338025240.1">
    <property type="nucleotide sequence ID" value="NZ_QWLA01000124.1"/>
</dbReference>
<evidence type="ECO:0000259" key="2">
    <source>
        <dbReference type="Pfam" id="PF17131"/>
    </source>
</evidence>
<keyword evidence="1" id="KW-0812">Transmembrane</keyword>
<dbReference type="Pfam" id="PF17131">
    <property type="entry name" value="LolA_like"/>
    <property type="match status" value="1"/>
</dbReference>
<feature type="domain" description="Uncharacterized protein TP-0789" evidence="2">
    <location>
        <begin position="89"/>
        <end position="219"/>
    </location>
</feature>
<dbReference type="Proteomes" id="UP000265341">
    <property type="component" value="Unassembled WGS sequence"/>
</dbReference>
<dbReference type="InterPro" id="IPR033399">
    <property type="entry name" value="TP_0789-like"/>
</dbReference>
<gene>
    <name evidence="3" type="ORF">Mrose_03491</name>
</gene>
<keyword evidence="4" id="KW-1185">Reference proteome</keyword>